<sequence length="829" mass="83533">MLTVCHGRAGKGLGRTAALSALSAMDGLPQGRGTGGAERIVCHGQASKAEETAALSALSRSPPDGGAERTVGGHNGYRSPPDGGAERTVGGRNGYRSPPDGGAERTVGGHNGSRSPPDGGAERTVGGHNGSRSPPDGGAERTVGELQSSSGHAVGAERDSSAAVARAEPSRTEQSSPGIAASAHTTKDDGGPGRTAALSALSAMDELVKVLAGNGGAERTVTAASMHNKGRGNGGAERTASAEVNRSLWPASPEQSEDGLSPASSAGGSESSAADGSELQRLRLEVEQLRAKLRVVSTLVSTKTSFASCKEELHAPDVDTAPCSSGDSGSSDVTTTSLDSARVSQSLPATLPGSSSGSGLECALGSRQVDWKLRERAYRWARSFFSLHGSAAAGIGVAVLDSADGLGGGHVVRRELLTAMRRDEPEVAAFFESPSQGFRPFLLGGEEGGLVAWDDFVDCYVLASSSAGRRGALVPQLNLQSPEAPTSEGSIHWAIGGQAGEDEGGESPFSSSNVGSSSSGGGGWLQHGAIAAMKGTFTDASPSPARDSLLISLSSCAEEVCLSGSGWSPTKSPSRTPWKLSPLLQRHDSPWTSDPLMNVFPLSIDESVQETSPVLSQGLPGVLALSPSAGSNGSGASPPPRRQRLAHWASFHEPSPPTSPEETDLSPCFTPFGTSSPFPTNPSSARFGPGPPADTAAEVLAAAYVAVAVAVVDAVVEADVPAAASTTTTTATAAADIEAATATTATTIATTTSRTAAAAASDRPSESPQVAAEVESALATCSSAPAIAKAALASSSTPAAATLPSRVEETSSASLPVAQRFNRSKGAAP</sequence>
<feature type="region of interest" description="Disordered" evidence="1">
    <location>
        <begin position="50"/>
        <end position="197"/>
    </location>
</feature>
<evidence type="ECO:0000313" key="2">
    <source>
        <dbReference type="EMBL" id="CAE8584632.1"/>
    </source>
</evidence>
<feature type="region of interest" description="Disordered" evidence="1">
    <location>
        <begin position="316"/>
        <end position="359"/>
    </location>
</feature>
<reference evidence="2" key="1">
    <citation type="submission" date="2021-02" db="EMBL/GenBank/DDBJ databases">
        <authorList>
            <person name="Dougan E. K."/>
            <person name="Rhodes N."/>
            <person name="Thang M."/>
            <person name="Chan C."/>
        </authorList>
    </citation>
    <scope>NUCLEOTIDE SEQUENCE</scope>
</reference>
<dbReference type="EMBL" id="CAJNNV010001252">
    <property type="protein sequence ID" value="CAE8584632.1"/>
    <property type="molecule type" value="Genomic_DNA"/>
</dbReference>
<dbReference type="AlphaFoldDB" id="A0A813DGF8"/>
<accession>A0A813DGF8</accession>
<comment type="caution">
    <text evidence="2">The sequence shown here is derived from an EMBL/GenBank/DDBJ whole genome shotgun (WGS) entry which is preliminary data.</text>
</comment>
<feature type="compositionally biased region" description="Low complexity" evidence="1">
    <location>
        <begin position="324"/>
        <end position="340"/>
    </location>
</feature>
<feature type="non-terminal residue" evidence="2">
    <location>
        <position position="829"/>
    </location>
</feature>
<proteinExistence type="predicted"/>
<feature type="compositionally biased region" description="Low complexity" evidence="1">
    <location>
        <begin position="506"/>
        <end position="517"/>
    </location>
</feature>
<protein>
    <submittedName>
        <fullName evidence="2">Uncharacterized protein</fullName>
    </submittedName>
</protein>
<dbReference type="OrthoDB" id="10450272at2759"/>
<dbReference type="Proteomes" id="UP000654075">
    <property type="component" value="Unassembled WGS sequence"/>
</dbReference>
<evidence type="ECO:0000313" key="3">
    <source>
        <dbReference type="Proteomes" id="UP000654075"/>
    </source>
</evidence>
<keyword evidence="3" id="KW-1185">Reference proteome</keyword>
<organism evidence="2 3">
    <name type="scientific">Polarella glacialis</name>
    <name type="common">Dinoflagellate</name>
    <dbReference type="NCBI Taxonomy" id="89957"/>
    <lineage>
        <taxon>Eukaryota</taxon>
        <taxon>Sar</taxon>
        <taxon>Alveolata</taxon>
        <taxon>Dinophyceae</taxon>
        <taxon>Suessiales</taxon>
        <taxon>Suessiaceae</taxon>
        <taxon>Polarella</taxon>
    </lineage>
</organism>
<name>A0A813DGF8_POLGL</name>
<feature type="region of interest" description="Disordered" evidence="1">
    <location>
        <begin position="221"/>
        <end position="277"/>
    </location>
</feature>
<evidence type="ECO:0000256" key="1">
    <source>
        <dbReference type="SAM" id="MobiDB-lite"/>
    </source>
</evidence>
<feature type="region of interest" description="Disordered" evidence="1">
    <location>
        <begin position="496"/>
        <end position="521"/>
    </location>
</feature>
<feature type="compositionally biased region" description="Polar residues" evidence="1">
    <location>
        <begin position="342"/>
        <end position="358"/>
    </location>
</feature>
<feature type="region of interest" description="Disordered" evidence="1">
    <location>
        <begin position="798"/>
        <end position="829"/>
    </location>
</feature>
<feature type="compositionally biased region" description="Low complexity" evidence="1">
    <location>
        <begin position="258"/>
        <end position="277"/>
    </location>
</feature>
<gene>
    <name evidence="2" type="ORF">PGLA1383_LOCUS3560</name>
</gene>